<evidence type="ECO:0000313" key="5">
    <source>
        <dbReference type="EMBL" id="QDO83147.1"/>
    </source>
</evidence>
<keyword evidence="1" id="KW-0805">Transcription regulation</keyword>
<dbReference type="InterPro" id="IPR018060">
    <property type="entry name" value="HTH_AraC"/>
</dbReference>
<evidence type="ECO:0000256" key="3">
    <source>
        <dbReference type="ARBA" id="ARBA00023163"/>
    </source>
</evidence>
<organism evidence="5 6">
    <name type="scientific">Shewanella psychropiezotolerans</name>
    <dbReference type="NCBI Taxonomy" id="2593655"/>
    <lineage>
        <taxon>Bacteria</taxon>
        <taxon>Pseudomonadati</taxon>
        <taxon>Pseudomonadota</taxon>
        <taxon>Gammaproteobacteria</taxon>
        <taxon>Alteromonadales</taxon>
        <taxon>Shewanellaceae</taxon>
        <taxon>Shewanella</taxon>
    </lineage>
</organism>
<dbReference type="Pfam" id="PF12833">
    <property type="entry name" value="HTH_18"/>
    <property type="match status" value="1"/>
</dbReference>
<dbReference type="PROSITE" id="PS01124">
    <property type="entry name" value="HTH_ARAC_FAMILY_2"/>
    <property type="match status" value="1"/>
</dbReference>
<sequence>MGRLPITQAAIILNMSVRTLQRRLAAEKVSYSAVIEERIQSQAVDLMLDKTIPVTRISSTLGYSDVAHFSRAFKRMTGLSPRAYRKSLEL</sequence>
<proteinExistence type="predicted"/>
<evidence type="ECO:0000256" key="1">
    <source>
        <dbReference type="ARBA" id="ARBA00023015"/>
    </source>
</evidence>
<evidence type="ECO:0000259" key="4">
    <source>
        <dbReference type="PROSITE" id="PS01124"/>
    </source>
</evidence>
<keyword evidence="3" id="KW-0804">Transcription</keyword>
<dbReference type="PANTHER" id="PTHR47894">
    <property type="entry name" value="HTH-TYPE TRANSCRIPTIONAL REGULATOR GADX"/>
    <property type="match status" value="1"/>
</dbReference>
<dbReference type="SUPFAM" id="SSF46689">
    <property type="entry name" value="Homeodomain-like"/>
    <property type="match status" value="1"/>
</dbReference>
<keyword evidence="6" id="KW-1185">Reference proteome</keyword>
<dbReference type="PANTHER" id="PTHR47894:SF1">
    <property type="entry name" value="HTH-TYPE TRANSCRIPTIONAL REGULATOR VQSM"/>
    <property type="match status" value="1"/>
</dbReference>
<dbReference type="PRINTS" id="PR00032">
    <property type="entry name" value="HTHARAC"/>
</dbReference>
<accession>A0ABX5WXI8</accession>
<name>A0ABX5WXI8_9GAMM</name>
<dbReference type="InterPro" id="IPR020449">
    <property type="entry name" value="Tscrpt_reg_AraC-type_HTH"/>
</dbReference>
<dbReference type="Proteomes" id="UP000315947">
    <property type="component" value="Chromosome"/>
</dbReference>
<protein>
    <submittedName>
        <fullName evidence="5">AraC family transcriptional regulator</fullName>
    </submittedName>
</protein>
<feature type="domain" description="HTH araC/xylS-type" evidence="4">
    <location>
        <begin position="1"/>
        <end position="87"/>
    </location>
</feature>
<gene>
    <name evidence="5" type="ORF">FM037_07810</name>
</gene>
<keyword evidence="2" id="KW-0238">DNA-binding</keyword>
<dbReference type="Gene3D" id="1.10.10.60">
    <property type="entry name" value="Homeodomain-like"/>
    <property type="match status" value="1"/>
</dbReference>
<dbReference type="EMBL" id="CP041614">
    <property type="protein sequence ID" value="QDO83147.1"/>
    <property type="molecule type" value="Genomic_DNA"/>
</dbReference>
<reference evidence="5 6" key="1">
    <citation type="submission" date="2019-07" db="EMBL/GenBank/DDBJ databases">
        <title>Shewanella sp. YLB-06 whole genomic sequence.</title>
        <authorList>
            <person name="Yu L."/>
        </authorList>
    </citation>
    <scope>NUCLEOTIDE SEQUENCE [LARGE SCALE GENOMIC DNA]</scope>
    <source>
        <strain evidence="5 6">YLB-06</strain>
    </source>
</reference>
<evidence type="ECO:0000256" key="2">
    <source>
        <dbReference type="ARBA" id="ARBA00023125"/>
    </source>
</evidence>
<dbReference type="SMART" id="SM00342">
    <property type="entry name" value="HTH_ARAC"/>
    <property type="match status" value="1"/>
</dbReference>
<evidence type="ECO:0000313" key="6">
    <source>
        <dbReference type="Proteomes" id="UP000315947"/>
    </source>
</evidence>
<dbReference type="InterPro" id="IPR009057">
    <property type="entry name" value="Homeodomain-like_sf"/>
</dbReference>